<evidence type="ECO:0000256" key="1">
    <source>
        <dbReference type="SAM" id="Coils"/>
    </source>
</evidence>
<gene>
    <name evidence="2" type="ORF">LEA_06715</name>
</gene>
<dbReference type="EMBL" id="AJWY01004397">
    <property type="protein sequence ID" value="EKC72495.1"/>
    <property type="molecule type" value="Genomic_DNA"/>
</dbReference>
<proteinExistence type="predicted"/>
<dbReference type="SUPFAM" id="SSF81573">
    <property type="entry name" value="F1F0 ATP synthase subunit B, membrane domain"/>
    <property type="match status" value="1"/>
</dbReference>
<feature type="non-terminal residue" evidence="2">
    <location>
        <position position="1"/>
    </location>
</feature>
<accession>K1U2A6</accession>
<evidence type="ECO:0000313" key="2">
    <source>
        <dbReference type="EMBL" id="EKC72495.1"/>
    </source>
</evidence>
<comment type="caution">
    <text evidence="2">The sequence shown here is derived from an EMBL/GenBank/DDBJ whole genome shotgun (WGS) entry which is preliminary data.</text>
</comment>
<sequence>RKLVGLRAEGDAILEKAARERTELLREAAATREQLLREARRKADEEGERIVAAARAKAEAEREAILQDARHQVALLSIAVTEKILRAKLDDEQAQTRLAEAMLDEMERRKTQKEA</sequence>
<name>K1U2A6_9ZZZZ</name>
<keyword evidence="1" id="KW-0175">Coiled coil</keyword>
<dbReference type="InterPro" id="IPR028987">
    <property type="entry name" value="ATP_synth_B-like_membr_sf"/>
</dbReference>
<dbReference type="AlphaFoldDB" id="K1U2A6"/>
<reference evidence="2" key="1">
    <citation type="journal article" date="2013" name="Environ. Microbiol.">
        <title>Microbiota from the distal guts of lean and obese adolescents exhibit partial functional redundancy besides clear differences in community structure.</title>
        <authorList>
            <person name="Ferrer M."/>
            <person name="Ruiz A."/>
            <person name="Lanza F."/>
            <person name="Haange S.B."/>
            <person name="Oberbach A."/>
            <person name="Till H."/>
            <person name="Bargiela R."/>
            <person name="Campoy C."/>
            <person name="Segura M.T."/>
            <person name="Richter M."/>
            <person name="von Bergen M."/>
            <person name="Seifert J."/>
            <person name="Suarez A."/>
        </authorList>
    </citation>
    <scope>NUCLEOTIDE SEQUENCE</scope>
</reference>
<protein>
    <submittedName>
        <fullName evidence="2">ATP synthase F0, B subunit</fullName>
    </submittedName>
</protein>
<organism evidence="2">
    <name type="scientific">human gut metagenome</name>
    <dbReference type="NCBI Taxonomy" id="408170"/>
    <lineage>
        <taxon>unclassified sequences</taxon>
        <taxon>metagenomes</taxon>
        <taxon>organismal metagenomes</taxon>
    </lineage>
</organism>
<feature type="coiled-coil region" evidence="1">
    <location>
        <begin position="14"/>
        <end position="63"/>
    </location>
</feature>